<dbReference type="EMBL" id="CAJPEV010005966">
    <property type="protein sequence ID" value="CAG0903703.1"/>
    <property type="molecule type" value="Genomic_DNA"/>
</dbReference>
<dbReference type="SMART" id="SM00042">
    <property type="entry name" value="CUB"/>
    <property type="match status" value="1"/>
</dbReference>
<evidence type="ECO:0000256" key="3">
    <source>
        <dbReference type="PROSITE-ProRule" id="PRU00059"/>
    </source>
</evidence>
<dbReference type="AlphaFoldDB" id="A0A7R9FSL3"/>
<evidence type="ECO:0000313" key="6">
    <source>
        <dbReference type="EMBL" id="CAD7253504.1"/>
    </source>
</evidence>
<dbReference type="CDD" id="cd00041">
    <property type="entry name" value="CUB"/>
    <property type="match status" value="1"/>
</dbReference>
<dbReference type="InterPro" id="IPR016186">
    <property type="entry name" value="C-type_lectin-like/link_sf"/>
</dbReference>
<evidence type="ECO:0000313" key="7">
    <source>
        <dbReference type="Proteomes" id="UP000677054"/>
    </source>
</evidence>
<evidence type="ECO:0000256" key="1">
    <source>
        <dbReference type="ARBA" id="ARBA00022737"/>
    </source>
</evidence>
<feature type="chain" id="PRO_5036403165" description="CUB domain-containing protein" evidence="4">
    <location>
        <begin position="24"/>
        <end position="242"/>
    </location>
</feature>
<keyword evidence="4" id="KW-0732">Signal</keyword>
<evidence type="ECO:0000256" key="4">
    <source>
        <dbReference type="SAM" id="SignalP"/>
    </source>
</evidence>
<dbReference type="EMBL" id="LR905483">
    <property type="protein sequence ID" value="CAD7253504.1"/>
    <property type="molecule type" value="Genomic_DNA"/>
</dbReference>
<dbReference type="InterPro" id="IPR035914">
    <property type="entry name" value="Sperma_CUB_dom_sf"/>
</dbReference>
<dbReference type="SUPFAM" id="SSF56436">
    <property type="entry name" value="C-type lectin-like"/>
    <property type="match status" value="1"/>
</dbReference>
<protein>
    <recommendedName>
        <fullName evidence="5">CUB domain-containing protein</fullName>
    </recommendedName>
</protein>
<name>A0A7R9FSL3_9CRUS</name>
<dbReference type="InterPro" id="IPR016187">
    <property type="entry name" value="CTDL_fold"/>
</dbReference>
<dbReference type="SUPFAM" id="SSF49854">
    <property type="entry name" value="Spermadhesin, CUB domain"/>
    <property type="match status" value="1"/>
</dbReference>
<sequence>MENRAHIATLLLLVCSQWSSVDGQCGGTFTEPTGSFESPNYPDNYNDSITCEYRIDVGSEYWVELTFVDFDLEWSYDFPCPLDNVLIVRYGSEGTEMYSGHLGTVGPIHEPGGQLDVIFKTDGSINSRGFLAEYRSYQSGCDEGWLEYERACYFFMDEPKTPLEAQRECEELEADLVSIHSDGEKNFIDAFFADGSAHIRVDRRAGSDSPGSSELPRACMRSMLRTAPAKIPDFETIGSDSV</sequence>
<dbReference type="InterPro" id="IPR000859">
    <property type="entry name" value="CUB_dom"/>
</dbReference>
<keyword evidence="1" id="KW-0677">Repeat</keyword>
<dbReference type="PANTHER" id="PTHR24251">
    <property type="entry name" value="OVOCHYMASE-RELATED"/>
    <property type="match status" value="1"/>
</dbReference>
<keyword evidence="2" id="KW-1015">Disulfide bond</keyword>
<reference evidence="6" key="1">
    <citation type="submission" date="2020-11" db="EMBL/GenBank/DDBJ databases">
        <authorList>
            <person name="Tran Van P."/>
        </authorList>
    </citation>
    <scope>NUCLEOTIDE SEQUENCE</scope>
</reference>
<evidence type="ECO:0000256" key="2">
    <source>
        <dbReference type="ARBA" id="ARBA00023157"/>
    </source>
</evidence>
<comment type="caution">
    <text evidence="3">Lacks conserved residue(s) required for the propagation of feature annotation.</text>
</comment>
<dbReference type="Proteomes" id="UP000677054">
    <property type="component" value="Unassembled WGS sequence"/>
</dbReference>
<feature type="domain" description="CUB" evidence="5">
    <location>
        <begin position="25"/>
        <end position="137"/>
    </location>
</feature>
<dbReference type="OrthoDB" id="10009301at2759"/>
<proteinExistence type="predicted"/>
<gene>
    <name evidence="6" type="ORF">DSTB1V02_LOCUS13253</name>
</gene>
<organism evidence="6">
    <name type="scientific">Darwinula stevensoni</name>
    <dbReference type="NCBI Taxonomy" id="69355"/>
    <lineage>
        <taxon>Eukaryota</taxon>
        <taxon>Metazoa</taxon>
        <taxon>Ecdysozoa</taxon>
        <taxon>Arthropoda</taxon>
        <taxon>Crustacea</taxon>
        <taxon>Oligostraca</taxon>
        <taxon>Ostracoda</taxon>
        <taxon>Podocopa</taxon>
        <taxon>Podocopida</taxon>
        <taxon>Darwinulocopina</taxon>
        <taxon>Darwinuloidea</taxon>
        <taxon>Darwinulidae</taxon>
        <taxon>Darwinula</taxon>
    </lineage>
</organism>
<feature type="signal peptide" evidence="4">
    <location>
        <begin position="1"/>
        <end position="23"/>
    </location>
</feature>
<dbReference type="Gene3D" id="3.10.100.10">
    <property type="entry name" value="Mannose-Binding Protein A, subunit A"/>
    <property type="match status" value="1"/>
</dbReference>
<dbReference type="PROSITE" id="PS01180">
    <property type="entry name" value="CUB"/>
    <property type="match status" value="1"/>
</dbReference>
<dbReference type="Pfam" id="PF00431">
    <property type="entry name" value="CUB"/>
    <property type="match status" value="1"/>
</dbReference>
<accession>A0A7R9FSL3</accession>
<keyword evidence="7" id="KW-1185">Reference proteome</keyword>
<evidence type="ECO:0000259" key="5">
    <source>
        <dbReference type="PROSITE" id="PS01180"/>
    </source>
</evidence>
<dbReference type="Gene3D" id="2.60.120.290">
    <property type="entry name" value="Spermadhesin, CUB domain"/>
    <property type="match status" value="1"/>
</dbReference>